<gene>
    <name evidence="2" type="ordered locus">Tery_4446</name>
</gene>
<proteinExistence type="predicted"/>
<dbReference type="RefSeq" id="WP_011613756.1">
    <property type="nucleotide sequence ID" value="NC_008312.1"/>
</dbReference>
<dbReference type="PANTHER" id="PTHR33471:SF7">
    <property type="entry name" value="ATP-DEPENDENT ZINC METALLOPROTEASE-RELATED"/>
    <property type="match status" value="1"/>
</dbReference>
<dbReference type="STRING" id="203124.Tery_4446"/>
<keyword evidence="1" id="KW-0812">Transmembrane</keyword>
<dbReference type="GO" id="GO:0006508">
    <property type="term" value="P:proteolysis"/>
    <property type="evidence" value="ECO:0007669"/>
    <property type="project" value="InterPro"/>
</dbReference>
<reference evidence="2" key="1">
    <citation type="submission" date="2006-06" db="EMBL/GenBank/DDBJ databases">
        <title>Complete sequence of Trichodesmium erythraeum IMS101.</title>
        <authorList>
            <consortium name="US DOE Joint Genome Institute"/>
            <person name="Copeland A."/>
            <person name="Lucas S."/>
            <person name="Lapidus A."/>
            <person name="Barry K."/>
            <person name="Detter J.C."/>
            <person name="Glavina del Rio T."/>
            <person name="Hammon N."/>
            <person name="Israni S."/>
            <person name="Dalin E."/>
            <person name="Tice H."/>
            <person name="Pitluck S."/>
            <person name="Kiss H."/>
            <person name="Munk A.C."/>
            <person name="Brettin T."/>
            <person name="Bruce D."/>
            <person name="Han C."/>
            <person name="Tapia R."/>
            <person name="Gilna P."/>
            <person name="Schmutz J."/>
            <person name="Larimer F."/>
            <person name="Land M."/>
            <person name="Hauser L."/>
            <person name="Kyrpides N."/>
            <person name="Kim E."/>
            <person name="Richardson P."/>
        </authorList>
    </citation>
    <scope>NUCLEOTIDE SEQUENCE [LARGE SCALE GENOMIC DNA]</scope>
    <source>
        <strain evidence="2">IMS101</strain>
    </source>
</reference>
<name>Q10WE1_TRIEI</name>
<evidence type="ECO:0000256" key="1">
    <source>
        <dbReference type="SAM" id="Phobius"/>
    </source>
</evidence>
<feature type="transmembrane region" description="Helical" evidence="1">
    <location>
        <begin position="7"/>
        <end position="25"/>
    </location>
</feature>
<protein>
    <recommendedName>
        <fullName evidence="3">ATP-dependent Zn protease</fullName>
    </recommendedName>
</protein>
<keyword evidence="1" id="KW-1133">Transmembrane helix</keyword>
<feature type="transmembrane region" description="Helical" evidence="1">
    <location>
        <begin position="31"/>
        <end position="49"/>
    </location>
</feature>
<accession>Q10WE1</accession>
<dbReference type="SUPFAM" id="SSF140990">
    <property type="entry name" value="FtsH protease domain-like"/>
    <property type="match status" value="1"/>
</dbReference>
<dbReference type="GO" id="GO:0005524">
    <property type="term" value="F:ATP binding"/>
    <property type="evidence" value="ECO:0007669"/>
    <property type="project" value="InterPro"/>
</dbReference>
<dbReference type="GO" id="GO:0004222">
    <property type="term" value="F:metalloendopeptidase activity"/>
    <property type="evidence" value="ECO:0007669"/>
    <property type="project" value="InterPro"/>
</dbReference>
<dbReference type="Gene3D" id="1.20.58.760">
    <property type="entry name" value="Peptidase M41"/>
    <property type="match status" value="1"/>
</dbReference>
<dbReference type="GO" id="GO:0004176">
    <property type="term" value="F:ATP-dependent peptidase activity"/>
    <property type="evidence" value="ECO:0007669"/>
    <property type="project" value="InterPro"/>
</dbReference>
<dbReference type="OrthoDB" id="448792at2"/>
<dbReference type="AlphaFoldDB" id="Q10WE1"/>
<evidence type="ECO:0000313" key="2">
    <source>
        <dbReference type="EMBL" id="ABG53433.1"/>
    </source>
</evidence>
<sequence>MRQTSLNIIAIGIFVMTMSSLLGPIFNISPFYIAIATFSVLVLATIDTLGWQGQGSMILVDLVAGTSSEKRDRIICHEAGHFLVAYLLEIPISGYALNAWEAFRQGQSSQGGVRFDDQKLAAQLYSGVISSQLVDRYCTVWMAGIAAENLVYGNAEGGAEDRTKITAILRQLKRPGESKLKQSWASLQARNLLENHQSAYKALVKAMTERSSVSDCYQTIKEHLSVDQD</sequence>
<keyword evidence="1" id="KW-0472">Membrane</keyword>
<dbReference type="HOGENOM" id="CLU_053953_3_1_3"/>
<dbReference type="KEGG" id="ter:Tery_4446"/>
<dbReference type="PANTHER" id="PTHR33471">
    <property type="entry name" value="ATP-DEPENDENT ZINC METALLOPROTEASE-RELATED"/>
    <property type="match status" value="1"/>
</dbReference>
<organism evidence="2">
    <name type="scientific">Trichodesmium erythraeum (strain IMS101)</name>
    <dbReference type="NCBI Taxonomy" id="203124"/>
    <lineage>
        <taxon>Bacteria</taxon>
        <taxon>Bacillati</taxon>
        <taxon>Cyanobacteriota</taxon>
        <taxon>Cyanophyceae</taxon>
        <taxon>Oscillatoriophycideae</taxon>
        <taxon>Oscillatoriales</taxon>
        <taxon>Microcoleaceae</taxon>
        <taxon>Trichodesmium</taxon>
    </lineage>
</organism>
<dbReference type="EMBL" id="CP000393">
    <property type="protein sequence ID" value="ABG53433.1"/>
    <property type="molecule type" value="Genomic_DNA"/>
</dbReference>
<dbReference type="eggNOG" id="COG0465">
    <property type="taxonomic scope" value="Bacteria"/>
</dbReference>
<dbReference type="InterPro" id="IPR037219">
    <property type="entry name" value="Peptidase_M41-like"/>
</dbReference>
<evidence type="ECO:0008006" key="3">
    <source>
        <dbReference type="Google" id="ProtNLM"/>
    </source>
</evidence>